<dbReference type="GO" id="GO:0007165">
    <property type="term" value="P:signal transduction"/>
    <property type="evidence" value="ECO:0007669"/>
    <property type="project" value="InterPro"/>
</dbReference>
<name>A0A1D2MC10_ORCCI</name>
<evidence type="ECO:0000313" key="3">
    <source>
        <dbReference type="Proteomes" id="UP000094527"/>
    </source>
</evidence>
<dbReference type="AlphaFoldDB" id="A0A1D2MC10"/>
<dbReference type="SUPFAM" id="SSF47986">
    <property type="entry name" value="DEATH domain"/>
    <property type="match status" value="1"/>
</dbReference>
<dbReference type="Pfam" id="PF00531">
    <property type="entry name" value="Death"/>
    <property type="match status" value="1"/>
</dbReference>
<proteinExistence type="predicted"/>
<keyword evidence="3" id="KW-1185">Reference proteome</keyword>
<dbReference type="Proteomes" id="UP000094527">
    <property type="component" value="Unassembled WGS sequence"/>
</dbReference>
<dbReference type="CDD" id="cd01670">
    <property type="entry name" value="Death"/>
    <property type="match status" value="1"/>
</dbReference>
<evidence type="ECO:0000259" key="1">
    <source>
        <dbReference type="PROSITE" id="PS50017"/>
    </source>
</evidence>
<feature type="domain" description="Death" evidence="1">
    <location>
        <begin position="37"/>
        <end position="98"/>
    </location>
</feature>
<organism evidence="2 3">
    <name type="scientific">Orchesella cincta</name>
    <name type="common">Springtail</name>
    <name type="synonym">Podura cincta</name>
    <dbReference type="NCBI Taxonomy" id="48709"/>
    <lineage>
        <taxon>Eukaryota</taxon>
        <taxon>Metazoa</taxon>
        <taxon>Ecdysozoa</taxon>
        <taxon>Arthropoda</taxon>
        <taxon>Hexapoda</taxon>
        <taxon>Collembola</taxon>
        <taxon>Entomobryomorpha</taxon>
        <taxon>Entomobryoidea</taxon>
        <taxon>Orchesellidae</taxon>
        <taxon>Orchesellinae</taxon>
        <taxon>Orchesella</taxon>
    </lineage>
</organism>
<accession>A0A1D2MC10</accession>
<reference evidence="2 3" key="1">
    <citation type="journal article" date="2016" name="Genome Biol. Evol.">
        <title>Gene Family Evolution Reflects Adaptation to Soil Environmental Stressors in the Genome of the Collembolan Orchesella cincta.</title>
        <authorList>
            <person name="Faddeeva-Vakhrusheva A."/>
            <person name="Derks M.F."/>
            <person name="Anvar S.Y."/>
            <person name="Agamennone V."/>
            <person name="Suring W."/>
            <person name="Smit S."/>
            <person name="van Straalen N.M."/>
            <person name="Roelofs D."/>
        </authorList>
    </citation>
    <scope>NUCLEOTIDE SEQUENCE [LARGE SCALE GENOMIC DNA]</scope>
    <source>
        <tissue evidence="2">Mixed pool</tissue>
    </source>
</reference>
<dbReference type="InterPro" id="IPR011029">
    <property type="entry name" value="DEATH-like_dom_sf"/>
</dbReference>
<sequence length="124" mass="14457">MENTTVESFHYRFIYEAIQGASVYHGSKWEDIAIRLISYSKINEITERNLSTDVRKKYYETFEAWRHSKGETATLGKLIEVLEIEKLPIAAQNIRDKYGITRSTSRPAGLEFGYRRFNSVVKQT</sequence>
<gene>
    <name evidence="2" type="ORF">Ocin01_16259</name>
</gene>
<dbReference type="EMBL" id="LJIJ01001976">
    <property type="protein sequence ID" value="ODM90424.1"/>
    <property type="molecule type" value="Genomic_DNA"/>
</dbReference>
<dbReference type="PROSITE" id="PS50017">
    <property type="entry name" value="DEATH_DOMAIN"/>
    <property type="match status" value="1"/>
</dbReference>
<dbReference type="InterPro" id="IPR000488">
    <property type="entry name" value="Death_dom"/>
</dbReference>
<comment type="caution">
    <text evidence="2">The sequence shown here is derived from an EMBL/GenBank/DDBJ whole genome shotgun (WGS) entry which is preliminary data.</text>
</comment>
<protein>
    <recommendedName>
        <fullName evidence="1">Death domain-containing protein</fullName>
    </recommendedName>
</protein>
<evidence type="ECO:0000313" key="2">
    <source>
        <dbReference type="EMBL" id="ODM90424.1"/>
    </source>
</evidence>
<dbReference type="Gene3D" id="1.10.533.10">
    <property type="entry name" value="Death Domain, Fas"/>
    <property type="match status" value="1"/>
</dbReference>